<keyword evidence="1" id="KW-0175">Coiled coil</keyword>
<proteinExistence type="predicted"/>
<comment type="caution">
    <text evidence="2">The sequence shown here is derived from an EMBL/GenBank/DDBJ whole genome shotgun (WGS) entry which is preliminary data.</text>
</comment>
<dbReference type="Proteomes" id="UP001500542">
    <property type="component" value="Unassembled WGS sequence"/>
</dbReference>
<feature type="coiled-coil region" evidence="1">
    <location>
        <begin position="393"/>
        <end position="420"/>
    </location>
</feature>
<evidence type="ECO:0000313" key="2">
    <source>
        <dbReference type="EMBL" id="GAA0934959.1"/>
    </source>
</evidence>
<accession>A0ABN1PXY2</accession>
<gene>
    <name evidence="2" type="ORF">GCM10009554_21430</name>
</gene>
<name>A0ABN1PXY2_9ACTN</name>
<sequence>MLNWSDLRPADGRPATGGPATAALLDAVLRPTDKVFVAGPHSLELLDLIATKVTSVDVLVRSAPDAEQIARVVSGRVFCGALDRFTGTDLYDVVVALDGLPRLVGPDTPSMTWTEGLALLKARMAPRGRLLLAAENAFGIERLLQPDVTATVPRNADWPGVVGGTLEAPVGLAAIRTALGALASSTTVYSVYPDLVTADLAMLTPTGPLTAVAIGRSVAARHSGSTLMDPYRLIQDAIAAGLGRELAPVWYFVIGDKTSETLPAQSIPAGDGVLLEEQLLAALKVDDQAALRRSVPAYVTWLHSLDPEPAAIASPDNVIVNGTKYRLFGSGVVTSGGAVEHLARFVRRAQEAGSRQPWSGDTQALTARLASMAGLSIEGELTVALDNLRPQGQAEQLATIARLSQELADANEQATWFESQLDGIRRSRPYRIGHAVLNPARVVVKRLRRL</sequence>
<reference evidence="2 3" key="1">
    <citation type="journal article" date="2019" name="Int. J. Syst. Evol. Microbiol.">
        <title>The Global Catalogue of Microorganisms (GCM) 10K type strain sequencing project: providing services to taxonomists for standard genome sequencing and annotation.</title>
        <authorList>
            <consortium name="The Broad Institute Genomics Platform"/>
            <consortium name="The Broad Institute Genome Sequencing Center for Infectious Disease"/>
            <person name="Wu L."/>
            <person name="Ma J."/>
        </authorList>
    </citation>
    <scope>NUCLEOTIDE SEQUENCE [LARGE SCALE GENOMIC DNA]</scope>
    <source>
        <strain evidence="2 3">JCM 10977</strain>
    </source>
</reference>
<evidence type="ECO:0000256" key="1">
    <source>
        <dbReference type="SAM" id="Coils"/>
    </source>
</evidence>
<evidence type="ECO:0000313" key="3">
    <source>
        <dbReference type="Proteomes" id="UP001500542"/>
    </source>
</evidence>
<organism evidence="2 3">
    <name type="scientific">Kribbella koreensis</name>
    <dbReference type="NCBI Taxonomy" id="57909"/>
    <lineage>
        <taxon>Bacteria</taxon>
        <taxon>Bacillati</taxon>
        <taxon>Actinomycetota</taxon>
        <taxon>Actinomycetes</taxon>
        <taxon>Propionibacteriales</taxon>
        <taxon>Kribbellaceae</taxon>
        <taxon>Kribbella</taxon>
    </lineage>
</organism>
<dbReference type="EMBL" id="BAAAHK010000004">
    <property type="protein sequence ID" value="GAA0934959.1"/>
    <property type="molecule type" value="Genomic_DNA"/>
</dbReference>
<keyword evidence="3" id="KW-1185">Reference proteome</keyword>
<protein>
    <submittedName>
        <fullName evidence="2">Uncharacterized protein</fullName>
    </submittedName>
</protein>